<name>A0A5J9U7H6_9POAL</name>
<keyword evidence="2" id="KW-0812">Transmembrane</keyword>
<evidence type="ECO:0000256" key="2">
    <source>
        <dbReference type="SAM" id="Phobius"/>
    </source>
</evidence>
<evidence type="ECO:0000313" key="4">
    <source>
        <dbReference type="Proteomes" id="UP000324897"/>
    </source>
</evidence>
<dbReference type="Proteomes" id="UP000324897">
    <property type="component" value="Chromosome 7"/>
</dbReference>
<accession>A0A5J9U7H6</accession>
<evidence type="ECO:0000313" key="3">
    <source>
        <dbReference type="EMBL" id="TVU19524.1"/>
    </source>
</evidence>
<feature type="non-terminal residue" evidence="3">
    <location>
        <position position="1"/>
    </location>
</feature>
<sequence length="150" mass="16575">LASIVTPPPSPRVRRQNLDAARPPPPAPRRRSSASTKQMFYPVHMLLLGCFSEGWMIILLPFMMLELEKKMLAIEKKRLQMDAEKKEKAGRALTGEAAGTPEKGSEREQGEQRPVTAEQGHAEPSRGGAGAGARPAEQGQRRRRGTRRTP</sequence>
<dbReference type="AlphaFoldDB" id="A0A5J9U7H6"/>
<evidence type="ECO:0000256" key="1">
    <source>
        <dbReference type="SAM" id="MobiDB-lite"/>
    </source>
</evidence>
<comment type="caution">
    <text evidence="3">The sequence shown here is derived from an EMBL/GenBank/DDBJ whole genome shotgun (WGS) entry which is preliminary data.</text>
</comment>
<feature type="transmembrane region" description="Helical" evidence="2">
    <location>
        <begin position="39"/>
        <end position="62"/>
    </location>
</feature>
<feature type="compositionally biased region" description="Pro residues" evidence="1">
    <location>
        <begin position="1"/>
        <end position="11"/>
    </location>
</feature>
<protein>
    <submittedName>
        <fullName evidence="3">Uncharacterized protein</fullName>
    </submittedName>
</protein>
<gene>
    <name evidence="3" type="ORF">EJB05_35675</name>
</gene>
<reference evidence="3 4" key="1">
    <citation type="journal article" date="2019" name="Sci. Rep.">
        <title>A high-quality genome of Eragrostis curvula grass provides insights into Poaceae evolution and supports new strategies to enhance forage quality.</title>
        <authorList>
            <person name="Carballo J."/>
            <person name="Santos B.A.C.M."/>
            <person name="Zappacosta D."/>
            <person name="Garbus I."/>
            <person name="Selva J.P."/>
            <person name="Gallo C.A."/>
            <person name="Diaz A."/>
            <person name="Albertini E."/>
            <person name="Caccamo M."/>
            <person name="Echenique V."/>
        </authorList>
    </citation>
    <scope>NUCLEOTIDE SEQUENCE [LARGE SCALE GENOMIC DNA]</scope>
    <source>
        <strain evidence="4">cv. Victoria</strain>
        <tissue evidence="3">Leaf</tissue>
    </source>
</reference>
<keyword evidence="4" id="KW-1185">Reference proteome</keyword>
<keyword evidence="2" id="KW-1133">Transmembrane helix</keyword>
<feature type="compositionally biased region" description="Basic residues" evidence="1">
    <location>
        <begin position="141"/>
        <end position="150"/>
    </location>
</feature>
<feature type="region of interest" description="Disordered" evidence="1">
    <location>
        <begin position="82"/>
        <end position="150"/>
    </location>
</feature>
<dbReference type="EMBL" id="RWGY01000029">
    <property type="protein sequence ID" value="TVU19524.1"/>
    <property type="molecule type" value="Genomic_DNA"/>
</dbReference>
<feature type="region of interest" description="Disordered" evidence="1">
    <location>
        <begin position="1"/>
        <end position="35"/>
    </location>
</feature>
<proteinExistence type="predicted"/>
<keyword evidence="2" id="KW-0472">Membrane</keyword>
<organism evidence="3 4">
    <name type="scientific">Eragrostis curvula</name>
    <name type="common">weeping love grass</name>
    <dbReference type="NCBI Taxonomy" id="38414"/>
    <lineage>
        <taxon>Eukaryota</taxon>
        <taxon>Viridiplantae</taxon>
        <taxon>Streptophyta</taxon>
        <taxon>Embryophyta</taxon>
        <taxon>Tracheophyta</taxon>
        <taxon>Spermatophyta</taxon>
        <taxon>Magnoliopsida</taxon>
        <taxon>Liliopsida</taxon>
        <taxon>Poales</taxon>
        <taxon>Poaceae</taxon>
        <taxon>PACMAD clade</taxon>
        <taxon>Chloridoideae</taxon>
        <taxon>Eragrostideae</taxon>
        <taxon>Eragrostidinae</taxon>
        <taxon>Eragrostis</taxon>
    </lineage>
</organism>